<dbReference type="NCBIfam" id="TIGR02126">
    <property type="entry name" value="phgtail_TP901_1"/>
    <property type="match status" value="1"/>
</dbReference>
<organism evidence="1 2">
    <name type="scientific">Litorimonas cladophorae</name>
    <dbReference type="NCBI Taxonomy" id="1220491"/>
    <lineage>
        <taxon>Bacteria</taxon>
        <taxon>Pseudomonadati</taxon>
        <taxon>Pseudomonadota</taxon>
        <taxon>Alphaproteobacteria</taxon>
        <taxon>Maricaulales</taxon>
        <taxon>Robiginitomaculaceae</taxon>
    </lineage>
</organism>
<dbReference type="EMBL" id="BMYV01000001">
    <property type="protein sequence ID" value="GGX56123.1"/>
    <property type="molecule type" value="Genomic_DNA"/>
</dbReference>
<protein>
    <submittedName>
        <fullName evidence="1">Phage major tail protein, TP901-1 family</fullName>
    </submittedName>
</protein>
<dbReference type="Pfam" id="PF06199">
    <property type="entry name" value="Phage_tail_2"/>
    <property type="match status" value="1"/>
</dbReference>
<dbReference type="Proteomes" id="UP000600865">
    <property type="component" value="Unassembled WGS sequence"/>
</dbReference>
<dbReference type="PRINTS" id="PR01996">
    <property type="entry name" value="MTP1FAMILY"/>
</dbReference>
<accession>A0A918KA03</accession>
<name>A0A918KA03_9PROT</name>
<sequence length="135" mass="14395">MSAQRGSEMLLKIKTGEGDYVTVAGLRTKTLRLNARPVDVTDTASQGWKELLPGAGIRTAEISGTGVFRDAVSDTLIRSAFFDQSAQDCRFIIPGFGQIDGVFLITGLNYAGAYNGEAQFELSLASAALPEFTAL</sequence>
<dbReference type="InterPro" id="IPR022344">
    <property type="entry name" value="GTA_major-tail"/>
</dbReference>
<proteinExistence type="predicted"/>
<evidence type="ECO:0000313" key="2">
    <source>
        <dbReference type="Proteomes" id="UP000600865"/>
    </source>
</evidence>
<dbReference type="InterPro" id="IPR011855">
    <property type="entry name" value="Phgtail_TP901_1"/>
</dbReference>
<reference evidence="1 2" key="1">
    <citation type="journal article" date="2014" name="Int. J. Syst. Evol. Microbiol.">
        <title>Complete genome sequence of Corynebacterium casei LMG S-19264T (=DSM 44701T), isolated from a smear-ripened cheese.</title>
        <authorList>
            <consortium name="US DOE Joint Genome Institute (JGI-PGF)"/>
            <person name="Walter F."/>
            <person name="Albersmeier A."/>
            <person name="Kalinowski J."/>
            <person name="Ruckert C."/>
        </authorList>
    </citation>
    <scope>NUCLEOTIDE SEQUENCE [LARGE SCALE GENOMIC DNA]</scope>
    <source>
        <strain evidence="1 2">KCTC 23968</strain>
    </source>
</reference>
<gene>
    <name evidence="1" type="ORF">GCM10011309_01060</name>
</gene>
<dbReference type="RefSeq" id="WP_189579846.1">
    <property type="nucleotide sequence ID" value="NZ_BMYV01000001.1"/>
</dbReference>
<keyword evidence="2" id="KW-1185">Reference proteome</keyword>
<comment type="caution">
    <text evidence="1">The sequence shown here is derived from an EMBL/GenBank/DDBJ whole genome shotgun (WGS) entry which is preliminary data.</text>
</comment>
<evidence type="ECO:0000313" key="1">
    <source>
        <dbReference type="EMBL" id="GGX56123.1"/>
    </source>
</evidence>
<dbReference type="AlphaFoldDB" id="A0A918KA03"/>